<evidence type="ECO:0000256" key="9">
    <source>
        <dbReference type="ARBA" id="ARBA00022692"/>
    </source>
</evidence>
<dbReference type="InterPro" id="IPR005467">
    <property type="entry name" value="His_kinase_dom"/>
</dbReference>
<keyword evidence="11" id="KW-0547">Nucleotide-binding</keyword>
<dbReference type="Pfam" id="PF02518">
    <property type="entry name" value="HATPase_c"/>
    <property type="match status" value="1"/>
</dbReference>
<evidence type="ECO:0000256" key="5">
    <source>
        <dbReference type="ARBA" id="ARBA00022475"/>
    </source>
</evidence>
<keyword evidence="12 22" id="KW-0418">Kinase</keyword>
<evidence type="ECO:0000256" key="15">
    <source>
        <dbReference type="ARBA" id="ARBA00023012"/>
    </source>
</evidence>
<keyword evidence="17" id="KW-0175">Coiled coil</keyword>
<evidence type="ECO:0000259" key="19">
    <source>
        <dbReference type="PROSITE" id="PS50109"/>
    </source>
</evidence>
<dbReference type="RefSeq" id="WP_015202200.1">
    <property type="nucleotide sequence ID" value="NC_019753.1"/>
</dbReference>
<keyword evidence="5" id="KW-1003">Cell membrane</keyword>
<keyword evidence="8" id="KW-0808">Transferase</keyword>
<dbReference type="InterPro" id="IPR003661">
    <property type="entry name" value="HisK_dim/P_dom"/>
</dbReference>
<feature type="coiled-coil region" evidence="17">
    <location>
        <begin position="449"/>
        <end position="490"/>
    </location>
</feature>
<evidence type="ECO:0000256" key="8">
    <source>
        <dbReference type="ARBA" id="ARBA00022679"/>
    </source>
</evidence>
<evidence type="ECO:0000256" key="6">
    <source>
        <dbReference type="ARBA" id="ARBA00022519"/>
    </source>
</evidence>
<keyword evidence="7" id="KW-0597">Phosphoprotein</keyword>
<dbReference type="InterPro" id="IPR029016">
    <property type="entry name" value="GAF-like_dom_sf"/>
</dbReference>
<dbReference type="GO" id="GO:0005524">
    <property type="term" value="F:ATP binding"/>
    <property type="evidence" value="ECO:0007669"/>
    <property type="project" value="UniProtKB-KW"/>
</dbReference>
<dbReference type="InterPro" id="IPR000014">
    <property type="entry name" value="PAS"/>
</dbReference>
<keyword evidence="13" id="KW-0067">ATP-binding</keyword>
<keyword evidence="6" id="KW-0997">Cell inner membrane</keyword>
<dbReference type="SUPFAM" id="SSF55874">
    <property type="entry name" value="ATPase domain of HSP90 chaperone/DNA topoisomerase II/histidine kinase"/>
    <property type="match status" value="1"/>
</dbReference>
<dbReference type="Gene3D" id="1.10.287.130">
    <property type="match status" value="1"/>
</dbReference>
<evidence type="ECO:0000256" key="7">
    <source>
        <dbReference type="ARBA" id="ARBA00022553"/>
    </source>
</evidence>
<dbReference type="KEGG" id="cep:Cri9333_1173"/>
<evidence type="ECO:0000256" key="4">
    <source>
        <dbReference type="ARBA" id="ARBA00012438"/>
    </source>
</evidence>
<sequence length="811" mass="90719">MNNQSANFGAFDPINGRQSENVDLWLYERGIAATSCGVTITDATQPHNPIIYCNPAFESITGFPPEEVLGRNCKFLQGKDTDLAVVEQIRQALRTKQECQVVLKNYRKNGTPFWNELKISPVCDRNGNLTNFIGVQTDITSRIESEAALKASETRLRLALNAAKMGVWDWDVDSGKVTWSEEVESIFGLEAGGFGGTYEAYLNCIHPEDCYRVTQQMSRLAEIGGDFKIEHRILLPDGSVRWVVNRGAVLRDLIGAGVRMTGTVMDISDRKQAELALRQQLEIERLLNGIAQRIRQSLKLEEVLNTAVAEVRQFLKTDRVVLYRLNSDDSGVVVVESIAANWMPILGQSIQDSCFASKHFHHYQQGRIRAIEDIQTANIQKCHIKLLESFQVKANLVVPVLQGEKLWGLLIAHHCSEPRKWEEVEVDLLKQLSVQLAIALQQSELYQQVQTELTERKQAEAALRQSENNLKEQAMQLRLALNDLQSAQSQLIQSEKMSSLGQLVAGVAHEINNPVNFISGNINHASQYIQDLLNLVQLYQKNYPNPAEEIQEETEAIDLEFLVEDLPKMLDSMRIGTSRIREIVLSLRNFSRHDEAEKKPVDIHEGIDNTLLILQHRLKPNSNNPGVQVIKNYSDLPQVDCYAGQLNQVFMNIISNAIDALEEQPSPRIITISTELVIKSELGVWSCELSNNLSNNLLAHNYINEKSKGVLIRISDNGSGIPEAVQKKIFDPFFTTKSVGKGTGMGLSISYQVVVDRHGGQLTCLSTPGVGTEFLIAIPLENIEQKNAKAVATDLAITNDVDDQTQVLQRL</sequence>
<dbReference type="InterPro" id="IPR013655">
    <property type="entry name" value="PAS_fold_3"/>
</dbReference>
<dbReference type="SUPFAM" id="SSF55781">
    <property type="entry name" value="GAF domain-like"/>
    <property type="match status" value="1"/>
</dbReference>
<feature type="domain" description="PAS" evidence="20">
    <location>
        <begin position="50"/>
        <end position="96"/>
    </location>
</feature>
<evidence type="ECO:0000256" key="13">
    <source>
        <dbReference type="ARBA" id="ARBA00022840"/>
    </source>
</evidence>
<keyword evidence="23" id="KW-1185">Reference proteome</keyword>
<dbReference type="Gene3D" id="3.30.565.10">
    <property type="entry name" value="Histidine kinase-like ATPase, C-terminal domain"/>
    <property type="match status" value="1"/>
</dbReference>
<dbReference type="InterPro" id="IPR036890">
    <property type="entry name" value="HATPase_C_sf"/>
</dbReference>
<evidence type="ECO:0000256" key="1">
    <source>
        <dbReference type="ARBA" id="ARBA00000085"/>
    </source>
</evidence>
<dbReference type="SUPFAM" id="SSF47384">
    <property type="entry name" value="Homodimeric domain of signal transducing histidine kinase"/>
    <property type="match status" value="1"/>
</dbReference>
<dbReference type="PATRIC" id="fig|1173022.3.peg.1270"/>
<feature type="domain" description="PAS" evidence="20">
    <location>
        <begin position="152"/>
        <end position="224"/>
    </location>
</feature>
<dbReference type="OrthoDB" id="437650at2"/>
<evidence type="ECO:0000313" key="23">
    <source>
        <dbReference type="Proteomes" id="UP000010472"/>
    </source>
</evidence>
<dbReference type="InterPro" id="IPR036097">
    <property type="entry name" value="HisK_dim/P_sf"/>
</dbReference>
<evidence type="ECO:0000256" key="10">
    <source>
        <dbReference type="ARBA" id="ARBA00022737"/>
    </source>
</evidence>
<feature type="domain" description="PAC" evidence="21">
    <location>
        <begin position="227"/>
        <end position="279"/>
    </location>
</feature>
<dbReference type="NCBIfam" id="TIGR00229">
    <property type="entry name" value="sensory_box"/>
    <property type="match status" value="2"/>
</dbReference>
<keyword evidence="9" id="KW-0812">Transmembrane</keyword>
<comment type="catalytic activity">
    <reaction evidence="1">
        <text>ATP + protein L-histidine = ADP + protein N-phospho-L-histidine.</text>
        <dbReference type="EC" id="2.7.13.3"/>
    </reaction>
</comment>
<protein>
    <recommendedName>
        <fullName evidence="4">histidine kinase</fullName>
        <ecNumber evidence="4">2.7.13.3</ecNumber>
    </recommendedName>
</protein>
<comment type="subcellular location">
    <subcellularLocation>
        <location evidence="2">Cell inner membrane</location>
        <topology evidence="2">Multi-pass membrane protein</topology>
    </subcellularLocation>
</comment>
<dbReference type="EC" id="2.7.13.3" evidence="4"/>
<evidence type="ECO:0000256" key="14">
    <source>
        <dbReference type="ARBA" id="ARBA00022989"/>
    </source>
</evidence>
<dbReference type="Proteomes" id="UP000010472">
    <property type="component" value="Chromosome"/>
</dbReference>
<dbReference type="HOGENOM" id="CLU_000445_114_39_3"/>
<dbReference type="FunFam" id="2.10.70.100:FF:000001">
    <property type="entry name" value="Sensory transduction histidine kinase"/>
    <property type="match status" value="1"/>
</dbReference>
<dbReference type="InterPro" id="IPR000700">
    <property type="entry name" value="PAS-assoc_C"/>
</dbReference>
<dbReference type="PROSITE" id="PS50113">
    <property type="entry name" value="PAC"/>
    <property type="match status" value="2"/>
</dbReference>
<dbReference type="eggNOG" id="COG2202">
    <property type="taxonomic scope" value="Bacteria"/>
</dbReference>
<dbReference type="GO" id="GO:0000155">
    <property type="term" value="F:phosphorelay sensor kinase activity"/>
    <property type="evidence" value="ECO:0007669"/>
    <property type="project" value="InterPro"/>
</dbReference>
<feature type="domain" description="Phytochrome chromophore attachment site" evidence="18">
    <location>
        <begin position="299"/>
        <end position="435"/>
    </location>
</feature>
<dbReference type="STRING" id="1173022.Cri9333_1173"/>
<dbReference type="InterPro" id="IPR001610">
    <property type="entry name" value="PAC"/>
</dbReference>
<dbReference type="SUPFAM" id="SSF55785">
    <property type="entry name" value="PYP-like sensor domain (PAS domain)"/>
    <property type="match status" value="2"/>
</dbReference>
<dbReference type="eggNOG" id="COG2203">
    <property type="taxonomic scope" value="Bacteria"/>
</dbReference>
<dbReference type="SMART" id="SM00387">
    <property type="entry name" value="HATPase_c"/>
    <property type="match status" value="1"/>
</dbReference>
<dbReference type="SMART" id="SM00065">
    <property type="entry name" value="GAF"/>
    <property type="match status" value="1"/>
</dbReference>
<keyword evidence="10" id="KW-0677">Repeat</keyword>
<dbReference type="EMBL" id="CP003620">
    <property type="protein sequence ID" value="AFZ12078.1"/>
    <property type="molecule type" value="Genomic_DNA"/>
</dbReference>
<dbReference type="InterPro" id="IPR003594">
    <property type="entry name" value="HATPase_dom"/>
</dbReference>
<proteinExistence type="inferred from homology"/>
<dbReference type="InterPro" id="IPR016132">
    <property type="entry name" value="Phyto_chromo_attachment"/>
</dbReference>
<name>K9VVG0_9CYAN</name>
<evidence type="ECO:0000259" key="18">
    <source>
        <dbReference type="PROSITE" id="PS50046"/>
    </source>
</evidence>
<dbReference type="Pfam" id="PF08447">
    <property type="entry name" value="PAS_3"/>
    <property type="match status" value="1"/>
</dbReference>
<dbReference type="Gene3D" id="3.30.450.40">
    <property type="match status" value="1"/>
</dbReference>
<dbReference type="CDD" id="cd00082">
    <property type="entry name" value="HisKA"/>
    <property type="match status" value="1"/>
</dbReference>
<evidence type="ECO:0000313" key="22">
    <source>
        <dbReference type="EMBL" id="AFZ12078.1"/>
    </source>
</evidence>
<evidence type="ECO:0000256" key="2">
    <source>
        <dbReference type="ARBA" id="ARBA00004429"/>
    </source>
</evidence>
<keyword evidence="15" id="KW-0902">Two-component regulatory system</keyword>
<evidence type="ECO:0000256" key="11">
    <source>
        <dbReference type="ARBA" id="ARBA00022741"/>
    </source>
</evidence>
<evidence type="ECO:0000256" key="17">
    <source>
        <dbReference type="SAM" id="Coils"/>
    </source>
</evidence>
<feature type="domain" description="PAC" evidence="21">
    <location>
        <begin position="97"/>
        <end position="151"/>
    </location>
</feature>
<dbReference type="eggNOG" id="COG4191">
    <property type="taxonomic scope" value="Bacteria"/>
</dbReference>
<dbReference type="AlphaFoldDB" id="K9VVG0"/>
<gene>
    <name evidence="22" type="ORF">Cri9333_1173</name>
</gene>
<comment type="similarity">
    <text evidence="3">In the N-terminal section; belongs to the phytochrome family.</text>
</comment>
<accession>K9VVG0</accession>
<dbReference type="InterPro" id="IPR003018">
    <property type="entry name" value="GAF"/>
</dbReference>
<dbReference type="PROSITE" id="PS50112">
    <property type="entry name" value="PAS"/>
    <property type="match status" value="2"/>
</dbReference>
<dbReference type="Pfam" id="PF01590">
    <property type="entry name" value="GAF"/>
    <property type="match status" value="1"/>
</dbReference>
<evidence type="ECO:0000256" key="16">
    <source>
        <dbReference type="ARBA" id="ARBA00023136"/>
    </source>
</evidence>
<dbReference type="PROSITE" id="PS50109">
    <property type="entry name" value="HIS_KIN"/>
    <property type="match status" value="1"/>
</dbReference>
<dbReference type="InterPro" id="IPR004358">
    <property type="entry name" value="Sig_transdc_His_kin-like_C"/>
</dbReference>
<evidence type="ECO:0000259" key="20">
    <source>
        <dbReference type="PROSITE" id="PS50112"/>
    </source>
</evidence>
<dbReference type="PROSITE" id="PS50046">
    <property type="entry name" value="PHYTOCHROME_2"/>
    <property type="match status" value="1"/>
</dbReference>
<reference evidence="22 23" key="1">
    <citation type="submission" date="2012-06" db="EMBL/GenBank/DDBJ databases">
        <title>Finished chromosome of genome of Crinalium epipsammum PCC 9333.</title>
        <authorList>
            <consortium name="US DOE Joint Genome Institute"/>
            <person name="Gugger M."/>
            <person name="Coursin T."/>
            <person name="Rippka R."/>
            <person name="Tandeau De Marsac N."/>
            <person name="Huntemann M."/>
            <person name="Wei C.-L."/>
            <person name="Han J."/>
            <person name="Detter J.C."/>
            <person name="Han C."/>
            <person name="Tapia R."/>
            <person name="Davenport K."/>
            <person name="Daligault H."/>
            <person name="Erkkila T."/>
            <person name="Gu W."/>
            <person name="Munk A.C.C."/>
            <person name="Teshima H."/>
            <person name="Xu Y."/>
            <person name="Chain P."/>
            <person name="Chen A."/>
            <person name="Krypides N."/>
            <person name="Mavromatis K."/>
            <person name="Markowitz V."/>
            <person name="Szeto E."/>
            <person name="Ivanova N."/>
            <person name="Mikhailova N."/>
            <person name="Ovchinnikova G."/>
            <person name="Pagani I."/>
            <person name="Pati A."/>
            <person name="Goodwin L."/>
            <person name="Peters L."/>
            <person name="Pitluck S."/>
            <person name="Woyke T."/>
            <person name="Kerfeld C."/>
        </authorList>
    </citation>
    <scope>NUCLEOTIDE SEQUENCE [LARGE SCALE GENOMIC DNA]</scope>
    <source>
        <strain evidence="22 23">PCC 9333</strain>
    </source>
</reference>
<dbReference type="PRINTS" id="PR00344">
    <property type="entry name" value="BCTRLSENSOR"/>
</dbReference>
<dbReference type="PANTHER" id="PTHR43065:SF10">
    <property type="entry name" value="PEROXIDE STRESS-ACTIVATED HISTIDINE KINASE MAK3"/>
    <property type="match status" value="1"/>
</dbReference>
<dbReference type="Gene3D" id="2.10.70.100">
    <property type="match status" value="1"/>
</dbReference>
<dbReference type="InterPro" id="IPR035965">
    <property type="entry name" value="PAS-like_dom_sf"/>
</dbReference>
<feature type="domain" description="Histidine kinase" evidence="19">
    <location>
        <begin position="506"/>
        <end position="782"/>
    </location>
</feature>
<dbReference type="SMART" id="SM00091">
    <property type="entry name" value="PAS"/>
    <property type="match status" value="2"/>
</dbReference>
<dbReference type="CDD" id="cd00130">
    <property type="entry name" value="PAS"/>
    <property type="match status" value="2"/>
</dbReference>
<organism evidence="22 23">
    <name type="scientific">Crinalium epipsammum PCC 9333</name>
    <dbReference type="NCBI Taxonomy" id="1173022"/>
    <lineage>
        <taxon>Bacteria</taxon>
        <taxon>Bacillati</taxon>
        <taxon>Cyanobacteriota</taxon>
        <taxon>Cyanophyceae</taxon>
        <taxon>Gomontiellales</taxon>
        <taxon>Gomontiellaceae</taxon>
        <taxon>Crinalium</taxon>
    </lineage>
</organism>
<dbReference type="SMART" id="SM00086">
    <property type="entry name" value="PAC"/>
    <property type="match status" value="2"/>
</dbReference>
<keyword evidence="16" id="KW-0472">Membrane</keyword>
<evidence type="ECO:0000259" key="21">
    <source>
        <dbReference type="PROSITE" id="PS50113"/>
    </source>
</evidence>
<dbReference type="GO" id="GO:0005886">
    <property type="term" value="C:plasma membrane"/>
    <property type="evidence" value="ECO:0007669"/>
    <property type="project" value="UniProtKB-SubCell"/>
</dbReference>
<dbReference type="PANTHER" id="PTHR43065">
    <property type="entry name" value="SENSOR HISTIDINE KINASE"/>
    <property type="match status" value="1"/>
</dbReference>
<dbReference type="Pfam" id="PF13426">
    <property type="entry name" value="PAS_9"/>
    <property type="match status" value="1"/>
</dbReference>
<dbReference type="Gene3D" id="3.30.450.20">
    <property type="entry name" value="PAS domain"/>
    <property type="match status" value="2"/>
</dbReference>
<evidence type="ECO:0000256" key="3">
    <source>
        <dbReference type="ARBA" id="ARBA00006402"/>
    </source>
</evidence>
<keyword evidence="14" id="KW-1133">Transmembrane helix</keyword>
<evidence type="ECO:0000256" key="12">
    <source>
        <dbReference type="ARBA" id="ARBA00022777"/>
    </source>
</evidence>